<evidence type="ECO:0000313" key="3">
    <source>
        <dbReference type="EMBL" id="KAK3940987.1"/>
    </source>
</evidence>
<comment type="caution">
    <text evidence="3">The sequence shown here is derived from an EMBL/GenBank/DDBJ whole genome shotgun (WGS) entry which is preliminary data.</text>
</comment>
<protein>
    <recommendedName>
        <fullName evidence="5">Ferric oxidoreductase domain-containing protein</fullName>
    </recommendedName>
</protein>
<dbReference type="EMBL" id="MU853788">
    <property type="protein sequence ID" value="KAK3940987.1"/>
    <property type="molecule type" value="Genomic_DNA"/>
</dbReference>
<evidence type="ECO:0000313" key="4">
    <source>
        <dbReference type="Proteomes" id="UP001303473"/>
    </source>
</evidence>
<dbReference type="Proteomes" id="UP001303473">
    <property type="component" value="Unassembled WGS sequence"/>
</dbReference>
<dbReference type="GO" id="GO:0005886">
    <property type="term" value="C:plasma membrane"/>
    <property type="evidence" value="ECO:0007669"/>
    <property type="project" value="TreeGrafter"/>
</dbReference>
<sequence length="324" mass="36979">MEITQAYAIAVSGTFLVLFLANYHRFIRHWIHAIRLFLSKVSYIRALRRFKRIGPWHLNTALLLAIFIIVNVYLTLFRGLFQPVSAKEVSVRAANLTLINLVPVIAGPSQSFLASIFGTSLKTFQKVYRSLALMSLLLSIFHVVAAIISMRSFFLNVISNRWAIAKRLEKEFDEGRLKKEICLNNDIVQTKKLLRYTRIHRDGTPCRALFTGPYGINIPTRDCGILLLVASGLGIVAQIPYLKRRSRAYRIHLVWQLKTLDLAFIFEDILNEALAEDTLENGRSERDANTNVSGSKGVRDELCRIARGYVYDKVSFVKLKYQPD</sequence>
<keyword evidence="2" id="KW-1133">Transmembrane helix</keyword>
<feature type="transmembrane region" description="Helical" evidence="2">
    <location>
        <begin position="6"/>
        <end position="23"/>
    </location>
</feature>
<feature type="transmembrane region" description="Helical" evidence="2">
    <location>
        <begin position="131"/>
        <end position="154"/>
    </location>
</feature>
<keyword evidence="4" id="KW-1185">Reference proteome</keyword>
<evidence type="ECO:0008006" key="5">
    <source>
        <dbReference type="Google" id="ProtNLM"/>
    </source>
</evidence>
<evidence type="ECO:0000256" key="1">
    <source>
        <dbReference type="ARBA" id="ARBA00022448"/>
    </source>
</evidence>
<name>A0AAN6N873_9PEZI</name>
<accession>A0AAN6N873</accession>
<dbReference type="GO" id="GO:0006879">
    <property type="term" value="P:intracellular iron ion homeostasis"/>
    <property type="evidence" value="ECO:0007669"/>
    <property type="project" value="TreeGrafter"/>
</dbReference>
<dbReference type="InterPro" id="IPR051410">
    <property type="entry name" value="Ferric/Cupric_Reductase"/>
</dbReference>
<feature type="transmembrane region" description="Helical" evidence="2">
    <location>
        <begin position="96"/>
        <end position="119"/>
    </location>
</feature>
<dbReference type="Gene3D" id="3.40.50.80">
    <property type="entry name" value="Nucleotide-binding domain of ferredoxin-NADP reductase (FNR) module"/>
    <property type="match status" value="1"/>
</dbReference>
<organism evidence="3 4">
    <name type="scientific">Diplogelasinospora grovesii</name>
    <dbReference type="NCBI Taxonomy" id="303347"/>
    <lineage>
        <taxon>Eukaryota</taxon>
        <taxon>Fungi</taxon>
        <taxon>Dikarya</taxon>
        <taxon>Ascomycota</taxon>
        <taxon>Pezizomycotina</taxon>
        <taxon>Sordariomycetes</taxon>
        <taxon>Sordariomycetidae</taxon>
        <taxon>Sordariales</taxon>
        <taxon>Diplogelasinosporaceae</taxon>
        <taxon>Diplogelasinospora</taxon>
    </lineage>
</organism>
<gene>
    <name evidence="3" type="ORF">QBC46DRAFT_407684</name>
</gene>
<dbReference type="PANTHER" id="PTHR32361">
    <property type="entry name" value="FERRIC/CUPRIC REDUCTASE TRANSMEMBRANE COMPONENT"/>
    <property type="match status" value="1"/>
</dbReference>
<dbReference type="GO" id="GO:0006826">
    <property type="term" value="P:iron ion transport"/>
    <property type="evidence" value="ECO:0007669"/>
    <property type="project" value="TreeGrafter"/>
</dbReference>
<dbReference type="GO" id="GO:0000293">
    <property type="term" value="F:ferric-chelate reductase activity"/>
    <property type="evidence" value="ECO:0007669"/>
    <property type="project" value="TreeGrafter"/>
</dbReference>
<proteinExistence type="predicted"/>
<evidence type="ECO:0000256" key="2">
    <source>
        <dbReference type="SAM" id="Phobius"/>
    </source>
</evidence>
<dbReference type="GO" id="GO:0015677">
    <property type="term" value="P:copper ion import"/>
    <property type="evidence" value="ECO:0007669"/>
    <property type="project" value="TreeGrafter"/>
</dbReference>
<keyword evidence="2" id="KW-0812">Transmembrane</keyword>
<keyword evidence="2" id="KW-0472">Membrane</keyword>
<keyword evidence="1" id="KW-0813">Transport</keyword>
<dbReference type="PANTHER" id="PTHR32361:SF26">
    <property type="entry name" value="FAD-BINDING 8 DOMAIN-CONTAINING PROTEIN-RELATED"/>
    <property type="match status" value="1"/>
</dbReference>
<dbReference type="AlphaFoldDB" id="A0AAN6N873"/>
<feature type="transmembrane region" description="Helical" evidence="2">
    <location>
        <begin position="56"/>
        <end position="76"/>
    </location>
</feature>
<feature type="transmembrane region" description="Helical" evidence="2">
    <location>
        <begin position="224"/>
        <end position="242"/>
    </location>
</feature>
<dbReference type="InterPro" id="IPR039261">
    <property type="entry name" value="FNR_nucleotide-bd"/>
</dbReference>
<reference evidence="4" key="1">
    <citation type="journal article" date="2023" name="Mol. Phylogenet. Evol.">
        <title>Genome-scale phylogeny and comparative genomics of the fungal order Sordariales.</title>
        <authorList>
            <person name="Hensen N."/>
            <person name="Bonometti L."/>
            <person name="Westerberg I."/>
            <person name="Brannstrom I.O."/>
            <person name="Guillou S."/>
            <person name="Cros-Aarteil S."/>
            <person name="Calhoun S."/>
            <person name="Haridas S."/>
            <person name="Kuo A."/>
            <person name="Mondo S."/>
            <person name="Pangilinan J."/>
            <person name="Riley R."/>
            <person name="LaButti K."/>
            <person name="Andreopoulos B."/>
            <person name="Lipzen A."/>
            <person name="Chen C."/>
            <person name="Yan M."/>
            <person name="Daum C."/>
            <person name="Ng V."/>
            <person name="Clum A."/>
            <person name="Steindorff A."/>
            <person name="Ohm R.A."/>
            <person name="Martin F."/>
            <person name="Silar P."/>
            <person name="Natvig D.O."/>
            <person name="Lalanne C."/>
            <person name="Gautier V."/>
            <person name="Ament-Velasquez S.L."/>
            <person name="Kruys A."/>
            <person name="Hutchinson M.I."/>
            <person name="Powell A.J."/>
            <person name="Barry K."/>
            <person name="Miller A.N."/>
            <person name="Grigoriev I.V."/>
            <person name="Debuchy R."/>
            <person name="Gladieux P."/>
            <person name="Hiltunen Thoren M."/>
            <person name="Johannesson H."/>
        </authorList>
    </citation>
    <scope>NUCLEOTIDE SEQUENCE [LARGE SCALE GENOMIC DNA]</scope>
    <source>
        <strain evidence="4">CBS 340.73</strain>
    </source>
</reference>